<comment type="similarity">
    <text evidence="1">Belongs to the PrpF family.</text>
</comment>
<dbReference type="InterPro" id="IPR007400">
    <property type="entry name" value="PrpF-like"/>
</dbReference>
<name>A0AAW8DY74_9BURK</name>
<dbReference type="RefSeq" id="WP_307637204.1">
    <property type="nucleotide sequence ID" value="NZ_JAUSRR010000005.1"/>
</dbReference>
<organism evidence="3 4">
    <name type="scientific">Variovorax boronicumulans</name>
    <dbReference type="NCBI Taxonomy" id="436515"/>
    <lineage>
        <taxon>Bacteria</taxon>
        <taxon>Pseudomonadati</taxon>
        <taxon>Pseudomonadota</taxon>
        <taxon>Betaproteobacteria</taxon>
        <taxon>Burkholderiales</taxon>
        <taxon>Comamonadaceae</taxon>
        <taxon>Variovorax</taxon>
    </lineage>
</organism>
<evidence type="ECO:0000256" key="2">
    <source>
        <dbReference type="ARBA" id="ARBA00023235"/>
    </source>
</evidence>
<keyword evidence="2" id="KW-0413">Isomerase</keyword>
<reference evidence="3" key="1">
    <citation type="submission" date="2023-07" db="EMBL/GenBank/DDBJ databases">
        <title>Sorghum-associated microbial communities from plants grown in Nebraska, USA.</title>
        <authorList>
            <person name="Schachtman D."/>
        </authorList>
    </citation>
    <scope>NUCLEOTIDE SEQUENCE</scope>
    <source>
        <strain evidence="3">DS2795</strain>
    </source>
</reference>
<protein>
    <submittedName>
        <fullName evidence="3">AcnD-accessory protein PrpF</fullName>
    </submittedName>
</protein>
<dbReference type="SUPFAM" id="SSF54506">
    <property type="entry name" value="Diaminopimelate epimerase-like"/>
    <property type="match status" value="2"/>
</dbReference>
<dbReference type="Proteomes" id="UP001244295">
    <property type="component" value="Unassembled WGS sequence"/>
</dbReference>
<gene>
    <name evidence="3" type="ORF">J2W25_003314</name>
</gene>
<dbReference type="FunFam" id="3.10.310.10:FF:000018">
    <property type="entry name" value="2-methylaconitate cis-trans isomerase"/>
    <property type="match status" value="1"/>
</dbReference>
<evidence type="ECO:0000313" key="4">
    <source>
        <dbReference type="Proteomes" id="UP001244295"/>
    </source>
</evidence>
<dbReference type="Pfam" id="PF04303">
    <property type="entry name" value="PrpF"/>
    <property type="match status" value="1"/>
</dbReference>
<proteinExistence type="inferred from homology"/>
<accession>A0AAW8DY74</accession>
<dbReference type="InterPro" id="IPR012709">
    <property type="entry name" value="PrpF"/>
</dbReference>
<dbReference type="GO" id="GO:0019629">
    <property type="term" value="P:propionate catabolic process, 2-methylcitrate cycle"/>
    <property type="evidence" value="ECO:0007669"/>
    <property type="project" value="InterPro"/>
</dbReference>
<evidence type="ECO:0000313" key="3">
    <source>
        <dbReference type="EMBL" id="MDP9924282.1"/>
    </source>
</evidence>
<sequence>MPHLPQIKIPATYMRGGTSKGVFFRLQDLPEAAQVPGPARDALLLRVIGSPDPYGKQIDGLGAATSSTSKTVILSKSERPGHDVDYLFGQVSIDRPFVDWSGNCGNLSSAVGPFAISNGLIDAARVPRDGVAVVRIWQANIGKTIVAHVAMTGGAVQETGDFELDGVTFPAAEVQLEFTDPAAEEDGAGSAMFPTGNLVDDLEVPGLGTLQATMINAGIPTVFVNAEAIGYTGTELQDAINGDVAALARFEAIRAHGALRMGLIRTLDEAASRQHTPKVAFVAKPVGYTASSGKAVAAGDIDLLVRALSMGKLHHAMMGTAAVAIGTAAAIPGTLVNLAAGGGAREAVRFGHPSGTLRVGAQASQVDGEWQVTKAVMSRSARVLMEGWVRVPGDTL</sequence>
<dbReference type="NCBIfam" id="TIGR02334">
    <property type="entry name" value="prpF"/>
    <property type="match status" value="1"/>
</dbReference>
<dbReference type="GO" id="GO:0016853">
    <property type="term" value="F:isomerase activity"/>
    <property type="evidence" value="ECO:0007669"/>
    <property type="project" value="UniProtKB-KW"/>
</dbReference>
<dbReference type="Gene3D" id="3.10.310.10">
    <property type="entry name" value="Diaminopimelate Epimerase, Chain A, domain 1"/>
    <property type="match status" value="2"/>
</dbReference>
<dbReference type="AlphaFoldDB" id="A0AAW8DY74"/>
<comment type="caution">
    <text evidence="3">The sequence shown here is derived from an EMBL/GenBank/DDBJ whole genome shotgun (WGS) entry which is preliminary data.</text>
</comment>
<evidence type="ECO:0000256" key="1">
    <source>
        <dbReference type="ARBA" id="ARBA00007673"/>
    </source>
</evidence>
<dbReference type="PANTHER" id="PTHR43709:SF2">
    <property type="entry name" value="DUF453 DOMAIN PROTEIN (AFU_ORTHOLOGUE AFUA_6G00360)"/>
    <property type="match status" value="1"/>
</dbReference>
<dbReference type="EMBL" id="JAUSRR010000005">
    <property type="protein sequence ID" value="MDP9924282.1"/>
    <property type="molecule type" value="Genomic_DNA"/>
</dbReference>
<dbReference type="PANTHER" id="PTHR43709">
    <property type="entry name" value="ACONITATE ISOMERASE-RELATED"/>
    <property type="match status" value="1"/>
</dbReference>